<dbReference type="RefSeq" id="WP_042278601.1">
    <property type="nucleotide sequence ID" value="NZ_BBML01000004.1"/>
</dbReference>
<dbReference type="eggNOG" id="COG2356">
    <property type="taxonomic scope" value="Bacteria"/>
</dbReference>
<protein>
    <recommendedName>
        <fullName evidence="3">Secretion system C-terminal sorting domain-containing protein</fullName>
    </recommendedName>
</protein>
<keyword evidence="1 2" id="KW-0732">Signal</keyword>
<name>A0A090QNH5_9FLAO</name>
<organism evidence="4 5">
    <name type="scientific">Nonlabens tegetincola</name>
    <dbReference type="NCBI Taxonomy" id="323273"/>
    <lineage>
        <taxon>Bacteria</taxon>
        <taxon>Pseudomonadati</taxon>
        <taxon>Bacteroidota</taxon>
        <taxon>Flavobacteriia</taxon>
        <taxon>Flavobacteriales</taxon>
        <taxon>Flavobacteriaceae</taxon>
        <taxon>Nonlabens</taxon>
    </lineage>
</organism>
<dbReference type="EMBL" id="BBML01000004">
    <property type="protein sequence ID" value="GAK97031.1"/>
    <property type="molecule type" value="Genomic_DNA"/>
</dbReference>
<dbReference type="InterPro" id="IPR026444">
    <property type="entry name" value="Secre_tail"/>
</dbReference>
<sequence length="1062" mass="113092">MKRILLLVVLLVSYCALGQETIALQDFEQNPGDTWGITFSTPPCNSGGDIWDYSTSISSLAPSSGSQFWGIQDLDGTCGSAAGESIFFASVDVSNYQSINLSFDYDIFGFDNGDDVFYTLTIDGVAQPEVQLINGSSNLSTNGYLTESINIPDGTTSVSFSITVDQNGGSDRAALDNFILTGVLLGGNPAPGIANVSVSPSTPTSSDNVTISADVTDDDGIASVLLNWGTSSGNLGNSIAMTVLSGDTYTADIPAQANGTQVFFEIVATDSNASPEITTTIEASYQVFDPEPQGFGVPNTDVRYTIDFGNSVANVNNGSFDGSGLAQLPSTGQLDSNTFSFDGFSDGDTDFDADYTSGDYARGQTTGGVSSGGLYAFDLGAGNTALGIQPTGSDFTPGTVYFKFRNDTGETVTNISIAYDAYFLNNEDRTNSLVLAHGPSKTNLTSVTDSFIETGIGQDAVEEWERNFVTADITGLSILDGETYLIAWESNDSGSNSSDELAIDNIQLVVNPTSESPRLFGDVNSLTVLGDVIVSSSSSVKEFVNLVDGVVSTNDNLSLSSSDGASAYVAEVTNGSLNGDLIVEQFFPARRVFRFVSSPVNMTSSVFDQWQQSGLNPGDAGYQDNVGTQITGGMVSNGFDQSPTNNPSIFNFDNLPSQTWNAEAATNNLNLSAGDPLRLFIRGDRSVDLTSATQIATDTKLITKGSLQTGDVVKSFSNTLSNGEFLFVGNPYPSQVDFNLVLQDGGTTDINEANYYAWDPTVQTNGAYVSYDFGLGINTVAGSQVDENLQPTQAVFVEVSDDSTAPFDPQITFKESHKIASNQTNAVYRSSSMDYFRVNLSPITNGTTIAAVDGTIAKFSNPTSSTMTKFMNLNESIWIEDNNENYAINSYGLPFDGMEIPLNLSGLINAQYELSLDLQLTGTNLQVVLEDAYTNTEKVLTASDNTYVFNQDPATTSSFKNRFTIKFTTVTLGQGDIAFAKAVTIYPNPISNGEVLKMNGLNPSSSYSWSVTDLRGRVLTANIQKGSEIMNDGLLITNLKSGVYLVQLESNGALATQKIVVE</sequence>
<dbReference type="eggNOG" id="COG4935">
    <property type="taxonomic scope" value="Bacteria"/>
</dbReference>
<keyword evidence="5" id="KW-1185">Reference proteome</keyword>
<feature type="domain" description="Secretion system C-terminal sorting" evidence="3">
    <location>
        <begin position="985"/>
        <end position="1061"/>
    </location>
</feature>
<gene>
    <name evidence="4" type="ORF">JCM19294_537</name>
</gene>
<feature type="chain" id="PRO_5001863488" description="Secretion system C-terminal sorting domain-containing protein" evidence="2">
    <location>
        <begin position="19"/>
        <end position="1062"/>
    </location>
</feature>
<proteinExistence type="predicted"/>
<evidence type="ECO:0000259" key="3">
    <source>
        <dbReference type="Pfam" id="PF18962"/>
    </source>
</evidence>
<evidence type="ECO:0000313" key="5">
    <source>
        <dbReference type="Proteomes" id="UP000029221"/>
    </source>
</evidence>
<evidence type="ECO:0000256" key="2">
    <source>
        <dbReference type="SAM" id="SignalP"/>
    </source>
</evidence>
<reference evidence="4" key="1">
    <citation type="journal article" date="2014" name="Genome Announc.">
        <title>Draft Genome Sequences of Marine Flavobacterium Nonlabens Strains NR17, NR24, NR27, NR32, NR33, and Ara13.</title>
        <authorList>
            <person name="Nakanishi M."/>
            <person name="Meirelles P."/>
            <person name="Suzuki R."/>
            <person name="Takatani N."/>
            <person name="Mino S."/>
            <person name="Suda W."/>
            <person name="Oshima K."/>
            <person name="Hattori M."/>
            <person name="Ohkuma M."/>
            <person name="Hosokawa M."/>
            <person name="Miyashita K."/>
            <person name="Thompson F.L."/>
            <person name="Niwa A."/>
            <person name="Sawabe T."/>
            <person name="Sawabe T."/>
        </authorList>
    </citation>
    <scope>NUCLEOTIDE SEQUENCE [LARGE SCALE GENOMIC DNA]</scope>
    <source>
        <strain evidence="4">JCM 19294</strain>
    </source>
</reference>
<dbReference type="STRING" id="319236.BST91_04025"/>
<feature type="signal peptide" evidence="2">
    <location>
        <begin position="1"/>
        <end position="18"/>
    </location>
</feature>
<dbReference type="Proteomes" id="UP000029221">
    <property type="component" value="Unassembled WGS sequence"/>
</dbReference>
<dbReference type="Pfam" id="PF18962">
    <property type="entry name" value="Por_Secre_tail"/>
    <property type="match status" value="1"/>
</dbReference>
<dbReference type="NCBIfam" id="TIGR04183">
    <property type="entry name" value="Por_Secre_tail"/>
    <property type="match status" value="1"/>
</dbReference>
<evidence type="ECO:0000256" key="1">
    <source>
        <dbReference type="ARBA" id="ARBA00022729"/>
    </source>
</evidence>
<accession>A0A090QNH5</accession>
<dbReference type="AlphaFoldDB" id="A0A090QNH5"/>
<comment type="caution">
    <text evidence="4">The sequence shown here is derived from an EMBL/GenBank/DDBJ whole genome shotgun (WGS) entry which is preliminary data.</text>
</comment>
<evidence type="ECO:0000313" key="4">
    <source>
        <dbReference type="EMBL" id="GAK97031.1"/>
    </source>
</evidence>